<accession>A0A1S6QI53</accession>
<dbReference type="KEGG" id="lcu:PL11_004785"/>
<evidence type="ECO:0000313" key="4">
    <source>
        <dbReference type="Proteomes" id="UP000030361"/>
    </source>
</evidence>
<comment type="similarity">
    <text evidence="1">Belongs to the amidase family.</text>
</comment>
<evidence type="ECO:0000256" key="1">
    <source>
        <dbReference type="ARBA" id="ARBA00009199"/>
    </source>
</evidence>
<dbReference type="AlphaFoldDB" id="A0A1S6QI53"/>
<reference evidence="3 4" key="1">
    <citation type="journal article" date="2015" name="Genome Announc.">
        <title>Genome Sequence of Lactobacillus curieae CCTCC M 2011381T, a Novel Producer of Gamma-aminobutyric Acid.</title>
        <authorList>
            <person name="Wang Y."/>
            <person name="Wang Y."/>
            <person name="Lang C."/>
            <person name="Wei D."/>
            <person name="Xu P."/>
            <person name="Xie J."/>
        </authorList>
    </citation>
    <scope>NUCLEOTIDE SEQUENCE [LARGE SCALE GENOMIC DNA]</scope>
    <source>
        <strain evidence="3 4">CCTCC M 2011381</strain>
    </source>
</reference>
<dbReference type="InterPro" id="IPR020556">
    <property type="entry name" value="Amidase_CS"/>
</dbReference>
<dbReference type="PANTHER" id="PTHR11895:SF7">
    <property type="entry name" value="GLUTAMYL-TRNA(GLN) AMIDOTRANSFERASE SUBUNIT A, MITOCHONDRIAL"/>
    <property type="match status" value="1"/>
</dbReference>
<dbReference type="InterPro" id="IPR036928">
    <property type="entry name" value="AS_sf"/>
</dbReference>
<dbReference type="eggNOG" id="COG0154">
    <property type="taxonomic scope" value="Bacteria"/>
</dbReference>
<gene>
    <name evidence="3" type="ORF">PL11_004785</name>
</gene>
<dbReference type="Gene3D" id="3.90.1300.10">
    <property type="entry name" value="Amidase signature (AS) domain"/>
    <property type="match status" value="1"/>
</dbReference>
<dbReference type="InterPro" id="IPR023631">
    <property type="entry name" value="Amidase_dom"/>
</dbReference>
<dbReference type="Pfam" id="PF01425">
    <property type="entry name" value="Amidase"/>
    <property type="match status" value="1"/>
</dbReference>
<dbReference type="Proteomes" id="UP000030361">
    <property type="component" value="Chromosome"/>
</dbReference>
<dbReference type="GO" id="GO:0003824">
    <property type="term" value="F:catalytic activity"/>
    <property type="evidence" value="ECO:0007669"/>
    <property type="project" value="InterPro"/>
</dbReference>
<dbReference type="InterPro" id="IPR000120">
    <property type="entry name" value="Amidase"/>
</dbReference>
<name>A0A1S6QI53_9LACO</name>
<dbReference type="RefSeq" id="WP_035167742.1">
    <property type="nucleotide sequence ID" value="NZ_CP018906.1"/>
</dbReference>
<dbReference type="SUPFAM" id="SSF75304">
    <property type="entry name" value="Amidase signature (AS) enzymes"/>
    <property type="match status" value="1"/>
</dbReference>
<sequence>MTTLLRTHSATELTKMIRNGDVTPFELVNELLSTIDAENSRLNAVTSTWPEKARNWATSFTDQGQQFAGIPILLKGLGQGIKGEPDTGSSKLLKDAVAADTNNFVKQVIKAGFIPVGETNAPEFGFKNITDSKLYGDAHNPWNLDFQPGGSSGGAAAAVSDSWLPIATASDGGGSIRIPSSFSGVIGLKPTRGRVPAGPGEWRGWQGAAINFAISNNIQDIASTLNALSVVQMAAPFQVPLPPTPFDRISNLSKDIKIAFSTKSPVGTPVSETAITAVKDAVVFLESLGFKVEERDAPVDGTKLMQSYYQMNAGETATMFASMGLSDQTIKQNVETLSWALGYTGRGVSAVDYSSSLTFWDNVGAEMDAFNTEHDLYLTPATAHTAPKIAEQLVSEENFEKMLHIEDYDPNEQLNIIWDQWLPSLTLSPFTQLANISGQPGISLPTHISDNGMPLGIQFMARKGREDLLLAVGKLFEDNDKFTLLRDPK</sequence>
<evidence type="ECO:0000313" key="3">
    <source>
        <dbReference type="EMBL" id="AQW21288.1"/>
    </source>
</evidence>
<organism evidence="3 4">
    <name type="scientific">Lentilactobacillus curieae</name>
    <dbReference type="NCBI Taxonomy" id="1138822"/>
    <lineage>
        <taxon>Bacteria</taxon>
        <taxon>Bacillati</taxon>
        <taxon>Bacillota</taxon>
        <taxon>Bacilli</taxon>
        <taxon>Lactobacillales</taxon>
        <taxon>Lactobacillaceae</taxon>
        <taxon>Lentilactobacillus</taxon>
    </lineage>
</organism>
<dbReference type="PANTHER" id="PTHR11895">
    <property type="entry name" value="TRANSAMIDASE"/>
    <property type="match status" value="1"/>
</dbReference>
<dbReference type="PROSITE" id="PS00571">
    <property type="entry name" value="AMIDASES"/>
    <property type="match status" value="1"/>
</dbReference>
<keyword evidence="4" id="KW-1185">Reference proteome</keyword>
<proteinExistence type="inferred from homology"/>
<evidence type="ECO:0000259" key="2">
    <source>
        <dbReference type="Pfam" id="PF01425"/>
    </source>
</evidence>
<protein>
    <submittedName>
        <fullName evidence="3">Amidase</fullName>
    </submittedName>
</protein>
<feature type="domain" description="Amidase" evidence="2">
    <location>
        <begin position="26"/>
        <end position="470"/>
    </location>
</feature>
<dbReference type="EMBL" id="CP018906">
    <property type="protein sequence ID" value="AQW21288.1"/>
    <property type="molecule type" value="Genomic_DNA"/>
</dbReference>